<organism evidence="1 2">
    <name type="scientific">Bionectria ochroleuca</name>
    <name type="common">Gliocladium roseum</name>
    <dbReference type="NCBI Taxonomy" id="29856"/>
    <lineage>
        <taxon>Eukaryota</taxon>
        <taxon>Fungi</taxon>
        <taxon>Dikarya</taxon>
        <taxon>Ascomycota</taxon>
        <taxon>Pezizomycotina</taxon>
        <taxon>Sordariomycetes</taxon>
        <taxon>Hypocreomycetidae</taxon>
        <taxon>Hypocreales</taxon>
        <taxon>Bionectriaceae</taxon>
        <taxon>Clonostachys</taxon>
    </lineage>
</organism>
<dbReference type="EMBL" id="JADCTT010000017">
    <property type="protein sequence ID" value="KAF9743463.1"/>
    <property type="molecule type" value="Genomic_DNA"/>
</dbReference>
<sequence>MDLGSGIIKFYGSCPGGLMKKLLRENLDQVRKIKSLQTTYAKDALYGCLYACGGDLGIANNFIGAIDSLDELSINNYEKDVSILWPVIYRHAESLKSLKLHSTPEYYDFITVTPAIARRVVAGFPQLTHLTVDISAREAERLFEEATGSSDRGQLRESTTIDELVKMDHLKEIQLAINLDDRSSVFAGENKYDVMGSNSFPNVNVKNTLALARAIFNKFRQSSVQSSLEKVGIRFSRHCFSDRFQYDIVMTTVQVIRDGPDFKTEGDGEWDWNPERVSMGLWDQIVQADSEITRRAD</sequence>
<dbReference type="Proteomes" id="UP000616885">
    <property type="component" value="Unassembled WGS sequence"/>
</dbReference>
<name>A0A8H7K1B3_BIOOC</name>
<proteinExistence type="predicted"/>
<evidence type="ECO:0000313" key="2">
    <source>
        <dbReference type="Proteomes" id="UP000616885"/>
    </source>
</evidence>
<dbReference type="AlphaFoldDB" id="A0A8H7K1B3"/>
<protein>
    <submittedName>
        <fullName evidence="1">Uncharacterized protein</fullName>
    </submittedName>
</protein>
<gene>
    <name evidence="1" type="ORF">IM811_006554</name>
</gene>
<reference evidence="1" key="1">
    <citation type="submission" date="2020-10" db="EMBL/GenBank/DDBJ databases">
        <title>High-Quality Genome Resource of Clonostachys rosea strain S41 by Oxford Nanopore Long-Read Sequencing.</title>
        <authorList>
            <person name="Wang H."/>
        </authorList>
    </citation>
    <scope>NUCLEOTIDE SEQUENCE</scope>
    <source>
        <strain evidence="1">S41</strain>
    </source>
</reference>
<accession>A0A8H7K1B3</accession>
<comment type="caution">
    <text evidence="1">The sequence shown here is derived from an EMBL/GenBank/DDBJ whole genome shotgun (WGS) entry which is preliminary data.</text>
</comment>
<evidence type="ECO:0000313" key="1">
    <source>
        <dbReference type="EMBL" id="KAF9743463.1"/>
    </source>
</evidence>